<gene>
    <name evidence="2" type="ORF">O0R41_05765</name>
</gene>
<feature type="domain" description="Peptidase S74" evidence="1">
    <location>
        <begin position="311"/>
        <end position="407"/>
    </location>
</feature>
<dbReference type="InterPro" id="IPR030392">
    <property type="entry name" value="S74_ICA"/>
</dbReference>
<name>A0ABU3ZUA4_9SPHN</name>
<evidence type="ECO:0000259" key="1">
    <source>
        <dbReference type="PROSITE" id="PS51688"/>
    </source>
</evidence>
<organism evidence="2 3">
    <name type="scientific">Sphingobium naphthae</name>
    <dbReference type="NCBI Taxonomy" id="1886786"/>
    <lineage>
        <taxon>Bacteria</taxon>
        <taxon>Pseudomonadati</taxon>
        <taxon>Pseudomonadota</taxon>
        <taxon>Alphaproteobacteria</taxon>
        <taxon>Sphingomonadales</taxon>
        <taxon>Sphingomonadaceae</taxon>
        <taxon>Sphingobium</taxon>
    </lineage>
</organism>
<accession>A0ABU3ZUA4</accession>
<keyword evidence="3" id="KW-1185">Reference proteome</keyword>
<dbReference type="Proteomes" id="UP001185984">
    <property type="component" value="Unassembled WGS sequence"/>
</dbReference>
<dbReference type="EMBL" id="JAPTHD010000001">
    <property type="protein sequence ID" value="MDV5823103.1"/>
    <property type="molecule type" value="Genomic_DNA"/>
</dbReference>
<evidence type="ECO:0000313" key="2">
    <source>
        <dbReference type="EMBL" id="MDV5823103.1"/>
    </source>
</evidence>
<evidence type="ECO:0000313" key="3">
    <source>
        <dbReference type="Proteomes" id="UP001185984"/>
    </source>
</evidence>
<dbReference type="PROSITE" id="PS51688">
    <property type="entry name" value="ICA"/>
    <property type="match status" value="1"/>
</dbReference>
<sequence length="427" mass="44721">MWYSNGTVSVTNGQKLVTGAGTDFVSNVLAGQGFVGPDGKPIEIEQVVSATQIMLRTAYLGASQSGAIYSIFPTQSVMKDVADGVASLIQSFASVRDGIGAGLVDDGTAALPGLRFGADQDTGIYRTGNNSIGFSTGGVERWRINATGILTVSQGAASDIRAVLARGVSDPNFELITRNGGAGSADGTEQARVGLRYSTSDAWLSGLRFLRGATATDGTMCLDVAGTETMRLLSAGNIMMGATVTGANFDGKLNIAGRVHVRTAGVTQMLWNTDTTGDNVWARFGSEGTFTLRGSIQFNRSGGMVSYNTTSDYRAKDVLGPIEDSGALIDALNPIMGKMKGATMARPMFIAHEVQEVAPYAVTGQKDAEDADGLAIMQQMDASALIPLLVAEIKALRQRANAHDAHLDSIAFQLDEANVRITALEAS</sequence>
<proteinExistence type="predicted"/>
<reference evidence="3" key="1">
    <citation type="journal article" date="2022" name="J Environ Chem Eng">
        <title>Biodegradation of petroleum oil using a constructed nonpathogenic and heavy metal-tolerant bacterial consortium isolated from marine sponges.</title>
        <authorList>
            <person name="Dechsakulwatana C."/>
            <person name="Rungsihiranrut A."/>
            <person name="Muangchinda C."/>
            <person name="Ningthoujam R."/>
            <person name="Klankeo P."/>
            <person name="Pinyakong O."/>
        </authorList>
    </citation>
    <scope>NUCLEOTIDE SEQUENCE [LARGE SCALE GENOMIC DNA]</scope>
    <source>
        <strain evidence="3">MO2-4</strain>
    </source>
</reference>
<protein>
    <recommendedName>
        <fullName evidence="1">Peptidase S74 domain-containing protein</fullName>
    </recommendedName>
</protein>
<comment type="caution">
    <text evidence="2">The sequence shown here is derived from an EMBL/GenBank/DDBJ whole genome shotgun (WGS) entry which is preliminary data.</text>
</comment>
<dbReference type="RefSeq" id="WP_317516127.1">
    <property type="nucleotide sequence ID" value="NZ_JAPTHD010000001.1"/>
</dbReference>